<dbReference type="EMBL" id="SCWE01000001">
    <property type="protein sequence ID" value="TDM03479.1"/>
    <property type="molecule type" value="Genomic_DNA"/>
</dbReference>
<accession>A0A4R6BNN5</accession>
<proteinExistence type="predicted"/>
<evidence type="ECO:0000313" key="2">
    <source>
        <dbReference type="Proteomes" id="UP000295328"/>
    </source>
</evidence>
<dbReference type="Proteomes" id="UP000295328">
    <property type="component" value="Unassembled WGS sequence"/>
</dbReference>
<evidence type="ECO:0000313" key="1">
    <source>
        <dbReference type="EMBL" id="TDM03479.1"/>
    </source>
</evidence>
<name>A0A4R6BNN5_9STAP</name>
<protein>
    <submittedName>
        <fullName evidence="1">Uncharacterized protein</fullName>
    </submittedName>
</protein>
<dbReference type="OrthoDB" id="2417228at2"/>
<dbReference type="RefSeq" id="WP_133429575.1">
    <property type="nucleotide sequence ID" value="NZ_BMCC01000001.1"/>
</dbReference>
<gene>
    <name evidence="1" type="ORF">ERX37_05185</name>
</gene>
<sequence length="319" mass="37125">MRDSEAHVADVYMCFLPFQLNQWKKTGIDWLDARIHDYYIQKEQQLDAMTGDARIIGIPAGNPKRYTNEDELLLHDHLADLEAMHSVTVDLTTLASYMDVSGLYWTIKKLWSAADVLGYTEKLPEPVLTERQITADEMYQMLPLTYPLYEIEAFEWACSQPDKVLIILNRNLLESALLAADENTYILQVDFKDAEVDGQRIARNGEWVNYKSVRQAVIFDCLHYARQFKVKPIVLDYQPAAESVMTQYGIKRSSQTALDYRMQNPHYQLFKSQHRTHQHLSLNKLVDTYGETFTIIHFSDLLPFRYQTELLKELTADNK</sequence>
<dbReference type="AlphaFoldDB" id="A0A4R6BNN5"/>
<reference evidence="1 2" key="1">
    <citation type="submission" date="2019-01" db="EMBL/GenBank/DDBJ databases">
        <title>Draft genome sequences of the type strains of six Macrococcus species.</title>
        <authorList>
            <person name="Mazhar S."/>
            <person name="Altermann E."/>
            <person name="Hill C."/>
            <person name="Mcauliffe O."/>
        </authorList>
    </citation>
    <scope>NUCLEOTIDE SEQUENCE [LARGE SCALE GENOMIC DNA]</scope>
    <source>
        <strain evidence="1 2">CCM4809</strain>
    </source>
</reference>
<organism evidence="1 2">
    <name type="scientific">Macrococcus hajekii</name>
    <dbReference type="NCBI Taxonomy" id="198482"/>
    <lineage>
        <taxon>Bacteria</taxon>
        <taxon>Bacillati</taxon>
        <taxon>Bacillota</taxon>
        <taxon>Bacilli</taxon>
        <taxon>Bacillales</taxon>
        <taxon>Staphylococcaceae</taxon>
        <taxon>Macrococcus</taxon>
    </lineage>
</organism>
<keyword evidence="2" id="KW-1185">Reference proteome</keyword>
<comment type="caution">
    <text evidence="1">The sequence shown here is derived from an EMBL/GenBank/DDBJ whole genome shotgun (WGS) entry which is preliminary data.</text>
</comment>